<keyword evidence="2" id="KW-1185">Reference proteome</keyword>
<reference evidence="1 2" key="1">
    <citation type="journal article" date="2018" name="Sci. Rep.">
        <title>Genomic signatures of local adaptation to the degree of environmental predictability in rotifers.</title>
        <authorList>
            <person name="Franch-Gras L."/>
            <person name="Hahn C."/>
            <person name="Garcia-Roger E.M."/>
            <person name="Carmona M.J."/>
            <person name="Serra M."/>
            <person name="Gomez A."/>
        </authorList>
    </citation>
    <scope>NUCLEOTIDE SEQUENCE [LARGE SCALE GENOMIC DNA]</scope>
    <source>
        <strain evidence="1">HYR1</strain>
    </source>
</reference>
<dbReference type="EMBL" id="REGN01000563">
    <property type="protein sequence ID" value="RNA41023.1"/>
    <property type="molecule type" value="Genomic_DNA"/>
</dbReference>
<name>A0A3M7SYW4_BRAPC</name>
<dbReference type="Proteomes" id="UP000276133">
    <property type="component" value="Unassembled WGS sequence"/>
</dbReference>
<proteinExistence type="predicted"/>
<evidence type="ECO:0000313" key="1">
    <source>
        <dbReference type="EMBL" id="RNA41023.1"/>
    </source>
</evidence>
<organism evidence="1 2">
    <name type="scientific">Brachionus plicatilis</name>
    <name type="common">Marine rotifer</name>
    <name type="synonym">Brachionus muelleri</name>
    <dbReference type="NCBI Taxonomy" id="10195"/>
    <lineage>
        <taxon>Eukaryota</taxon>
        <taxon>Metazoa</taxon>
        <taxon>Spiralia</taxon>
        <taxon>Gnathifera</taxon>
        <taxon>Rotifera</taxon>
        <taxon>Eurotatoria</taxon>
        <taxon>Monogononta</taxon>
        <taxon>Pseudotrocha</taxon>
        <taxon>Ploima</taxon>
        <taxon>Brachionidae</taxon>
        <taxon>Brachionus</taxon>
    </lineage>
</organism>
<protein>
    <submittedName>
        <fullName evidence="1">Uncharacterized protein</fullName>
    </submittedName>
</protein>
<gene>
    <name evidence="1" type="ORF">BpHYR1_038784</name>
</gene>
<comment type="caution">
    <text evidence="1">The sequence shown here is derived from an EMBL/GenBank/DDBJ whole genome shotgun (WGS) entry which is preliminary data.</text>
</comment>
<dbReference type="AlphaFoldDB" id="A0A3M7SYW4"/>
<evidence type="ECO:0000313" key="2">
    <source>
        <dbReference type="Proteomes" id="UP000276133"/>
    </source>
</evidence>
<accession>A0A3M7SYW4</accession>
<sequence length="68" mass="8173">MNLYKDYKLICLLVSSEIKRARLKYEQNFVEKAKNNLKILYKYLNYLQLIKVSIKALKKTAKIFKKKS</sequence>